<evidence type="ECO:0000313" key="2">
    <source>
        <dbReference type="Proteomes" id="UP000040576"/>
    </source>
</evidence>
<reference evidence="1 2" key="1">
    <citation type="submission" date="2014-07" db="EMBL/GenBank/DDBJ databases">
        <authorList>
            <person name="Wibberg Daniel"/>
        </authorList>
    </citation>
    <scope>NUCLEOTIDE SEQUENCE [LARGE SCALE GENOMIC DNA]</scope>
</reference>
<accession>A0A090J0V4</accession>
<evidence type="ECO:0000313" key="1">
    <source>
        <dbReference type="EMBL" id="CEE01465.1"/>
    </source>
</evidence>
<dbReference type="GeneID" id="92960803"/>
<keyword evidence="2" id="KW-1185">Reference proteome</keyword>
<dbReference type="EMBL" id="CCRF01000047">
    <property type="protein sequence ID" value="CEE01465.1"/>
    <property type="molecule type" value="Genomic_DNA"/>
</dbReference>
<name>A0A090J0V4_9BACI</name>
<gene>
    <name evidence="1" type="ORF">BT1A1_1637</name>
</gene>
<protein>
    <submittedName>
        <fullName evidence="1">Uncharacterized protein</fullName>
    </submittedName>
</protein>
<dbReference type="AlphaFoldDB" id="A0A090J0V4"/>
<dbReference type="RefSeq" id="WP_034769901.1">
    <property type="nucleotide sequence ID" value="NZ_CCRF01000047.1"/>
</dbReference>
<dbReference type="Proteomes" id="UP000040576">
    <property type="component" value="Unassembled WGS sequence"/>
</dbReference>
<proteinExistence type="predicted"/>
<sequence length="82" mass="9958">MKSLYNRAVNKVQSKIIEDIDRYFERLDDLPTLDQYYHDRNNFLQQIWQNIWVNVVQGAYSIKERKQYLIEKGVQFESADNN</sequence>
<organism evidence="1 2">
    <name type="scientific">Caldibacillus thermoamylovorans</name>
    <dbReference type="NCBI Taxonomy" id="35841"/>
    <lineage>
        <taxon>Bacteria</taxon>
        <taxon>Bacillati</taxon>
        <taxon>Bacillota</taxon>
        <taxon>Bacilli</taxon>
        <taxon>Bacillales</taxon>
        <taxon>Bacillaceae</taxon>
        <taxon>Caldibacillus</taxon>
    </lineage>
</organism>